<organism evidence="1 2">
    <name type="scientific">Antarcticirhabdus aurantiaca</name>
    <dbReference type="NCBI Taxonomy" id="2606717"/>
    <lineage>
        <taxon>Bacteria</taxon>
        <taxon>Pseudomonadati</taxon>
        <taxon>Pseudomonadota</taxon>
        <taxon>Alphaproteobacteria</taxon>
        <taxon>Hyphomicrobiales</taxon>
        <taxon>Aurantimonadaceae</taxon>
        <taxon>Antarcticirhabdus</taxon>
    </lineage>
</organism>
<keyword evidence="2" id="KW-1185">Reference proteome</keyword>
<evidence type="ECO:0000313" key="1">
    <source>
        <dbReference type="EMBL" id="WAJ30212.1"/>
    </source>
</evidence>
<dbReference type="EMBL" id="CP113520">
    <property type="protein sequence ID" value="WAJ30212.1"/>
    <property type="molecule type" value="Genomic_DNA"/>
</dbReference>
<accession>A0ACD4NTS5</accession>
<dbReference type="Proteomes" id="UP001163223">
    <property type="component" value="Chromosome"/>
</dbReference>
<reference evidence="1" key="1">
    <citation type="submission" date="2022-11" db="EMBL/GenBank/DDBJ databases">
        <title>beta-Carotene-producing bacterium, Jeongeuplla avenae sp. nov., alleviates the salt stress of Arabidopsis seedlings.</title>
        <authorList>
            <person name="Jiang L."/>
            <person name="Lee J."/>
        </authorList>
    </citation>
    <scope>NUCLEOTIDE SEQUENCE</scope>
    <source>
        <strain evidence="1">DY_R2A_6</strain>
    </source>
</reference>
<evidence type="ECO:0000313" key="2">
    <source>
        <dbReference type="Proteomes" id="UP001163223"/>
    </source>
</evidence>
<proteinExistence type="predicted"/>
<name>A0ACD4NTS5_9HYPH</name>
<sequence>MAVAYDPRRPPLVLLVPALAAGAGMLVPLGYLVTRALEGTGAGAAELILRARTLELLGNTLALVACVLALSTLIALPLALLVTRTDLAPRRAISILCVLPLAIPGYVMAYALIGLSGYYGFLNAAFGVTLPRLQGLFGATLALSLYVFPYIFLNLRSALLGMDPSLVEAARSLGRSPWRTFRDVTLPHLMPALLSGWLVVGLYVIGDFGAVALMRYEVFSYAIYNQYAGAFDRVYAAWLSLILVALTVSILFAEGFLARRRRYARTGTGVARAAAPFRLGRWRPLAYAFLGLVFAASIGLPLAVILYWMSFGGEAVDWSRIAAAAARTAATAAPAAALATLLALPVALLSARFSSRPIWFLERLAYFGYAVPPLPFALAMVFFALSTLPALYQTLPLLVLAYGLSFLALAVGPARAALLQAGGRMEEAARSLGRSGAAAFLAVTLPTISRSLVAGFLLVFILVVKELPIAALLAPTGWTTLSMNVFSRTVEGQLFEAAPYALITVVFSSLFVGLILSHEGRRR</sequence>
<gene>
    <name evidence="1" type="ORF">OXU80_08410</name>
</gene>
<protein>
    <submittedName>
        <fullName evidence="1">Iron ABC transporter permease</fullName>
    </submittedName>
</protein>